<evidence type="ECO:0000313" key="1">
    <source>
        <dbReference type="EMBL" id="KAF0135051.1"/>
    </source>
</evidence>
<reference evidence="1 2" key="1">
    <citation type="submission" date="2019-12" db="EMBL/GenBank/DDBJ databases">
        <authorList>
            <person name="Wolfe R."/>
            <person name="Danczak R."/>
            <person name="Wilkins M."/>
        </authorList>
    </citation>
    <scope>NUCLEOTIDE SEQUENCE [LARGE SCALE GENOMIC DNA]</scope>
    <source>
        <strain evidence="1">X2_MaxBin.013</strain>
    </source>
</reference>
<accession>A0A833L257</accession>
<dbReference type="Gene3D" id="2.40.160.60">
    <property type="entry name" value="Outer membrane protein transport protein (OMPP1/FadL/TodX)"/>
    <property type="match status" value="1"/>
</dbReference>
<dbReference type="SUPFAM" id="SSF56935">
    <property type="entry name" value="Porins"/>
    <property type="match status" value="1"/>
</dbReference>
<dbReference type="Proteomes" id="UP000488506">
    <property type="component" value="Unassembled WGS sequence"/>
</dbReference>
<evidence type="ECO:0000313" key="2">
    <source>
        <dbReference type="Proteomes" id="UP000488506"/>
    </source>
</evidence>
<sequence>MKKVILAILLVFFVVSTSHGQYLIGARAAGMGGAGVAASRDLTAAYYNPAAMMKTGQLGFEASLGAAYSDIAELSNLLNSTSNPAKIITDNFAKKIDIYTGLGGLLGFSANKIGITVLPNLQMEVNKEANALAAGVGANLNYQGIITLGRSFQFMGLSSVDLGANIKYLGGNNGSAIVALVGIDSVGVKTVTNSSGFGLDVGALMSFDIPAVTSLSVGIVGRDLFETINDKIQTWDLNASFGAQTFTETQRADTTATRAVNSTYAIGASGSIPAVGLLVAADYEMGKNFSNTHMGMEYPVIGNFVTLRAGIASGTNLSMTTFGAKLSIPIFAINVAYIMDNKVTKNNQIVVDLAGGL</sequence>
<proteinExistence type="predicted"/>
<protein>
    <recommendedName>
        <fullName evidence="3">PorV/PorQ family protein</fullName>
    </recommendedName>
</protein>
<comment type="caution">
    <text evidence="1">The sequence shown here is derived from an EMBL/GenBank/DDBJ whole genome shotgun (WGS) entry which is preliminary data.</text>
</comment>
<name>A0A833L257_UNCSA</name>
<dbReference type="EMBL" id="WPAF01000002">
    <property type="protein sequence ID" value="KAF0135051.1"/>
    <property type="molecule type" value="Genomic_DNA"/>
</dbReference>
<dbReference type="AlphaFoldDB" id="A0A833L257"/>
<evidence type="ECO:0008006" key="3">
    <source>
        <dbReference type="Google" id="ProtNLM"/>
    </source>
</evidence>
<organism evidence="1 2">
    <name type="scientific">Candidatus Saganbacteria bacterium</name>
    <dbReference type="NCBI Taxonomy" id="2575572"/>
    <lineage>
        <taxon>Bacteria</taxon>
        <taxon>Bacillati</taxon>
        <taxon>Saganbacteria</taxon>
    </lineage>
</organism>
<gene>
    <name evidence="1" type="ORF">FD145_189</name>
</gene>